<reference evidence="2 3" key="1">
    <citation type="journal article" date="2019" name="Int. J. Syst. Evol. Microbiol.">
        <title>The Global Catalogue of Microorganisms (GCM) 10K type strain sequencing project: providing services to taxonomists for standard genome sequencing and annotation.</title>
        <authorList>
            <consortium name="The Broad Institute Genomics Platform"/>
            <consortium name="The Broad Institute Genome Sequencing Center for Infectious Disease"/>
            <person name="Wu L."/>
            <person name="Ma J."/>
        </authorList>
    </citation>
    <scope>NUCLEOTIDE SEQUENCE [LARGE SCALE GENOMIC DNA]</scope>
    <source>
        <strain evidence="2 3">JCM 13850</strain>
    </source>
</reference>
<organism evidence="2 3">
    <name type="scientific">Actinomadura napierensis</name>
    <dbReference type="NCBI Taxonomy" id="267854"/>
    <lineage>
        <taxon>Bacteria</taxon>
        <taxon>Bacillati</taxon>
        <taxon>Actinomycetota</taxon>
        <taxon>Actinomycetes</taxon>
        <taxon>Streptosporangiales</taxon>
        <taxon>Thermomonosporaceae</taxon>
        <taxon>Actinomadura</taxon>
    </lineage>
</organism>
<protein>
    <submittedName>
        <fullName evidence="2">Uncharacterized protein</fullName>
    </submittedName>
</protein>
<evidence type="ECO:0000313" key="3">
    <source>
        <dbReference type="Proteomes" id="UP001501020"/>
    </source>
</evidence>
<accession>A0ABN2Z792</accession>
<sequence length="130" mass="13911">MIKFRVMDISEVECVFGKEGRTFDSEIEIVRVIGARVFVWWGGAGVRGRPSKVKGAFGVASRWTSSTLDFGASAAPEAALKGQAPPAPPGRATPPPTHVRVLTNPHKTTIDTFLQSLEIKGPSGRHLSAT</sequence>
<dbReference type="Proteomes" id="UP001501020">
    <property type="component" value="Unassembled WGS sequence"/>
</dbReference>
<gene>
    <name evidence="2" type="ORF">GCM10009727_33410</name>
</gene>
<feature type="compositionally biased region" description="Pro residues" evidence="1">
    <location>
        <begin position="85"/>
        <end position="97"/>
    </location>
</feature>
<feature type="region of interest" description="Disordered" evidence="1">
    <location>
        <begin position="75"/>
        <end position="102"/>
    </location>
</feature>
<evidence type="ECO:0000313" key="2">
    <source>
        <dbReference type="EMBL" id="GAA2137914.1"/>
    </source>
</evidence>
<keyword evidence="3" id="KW-1185">Reference proteome</keyword>
<name>A0ABN2Z792_9ACTN</name>
<evidence type="ECO:0000256" key="1">
    <source>
        <dbReference type="SAM" id="MobiDB-lite"/>
    </source>
</evidence>
<proteinExistence type="predicted"/>
<comment type="caution">
    <text evidence="2">The sequence shown here is derived from an EMBL/GenBank/DDBJ whole genome shotgun (WGS) entry which is preliminary data.</text>
</comment>
<dbReference type="EMBL" id="BAAAMR010000025">
    <property type="protein sequence ID" value="GAA2137914.1"/>
    <property type="molecule type" value="Genomic_DNA"/>
</dbReference>